<accession>A0A251YW93</accession>
<evidence type="ECO:0000313" key="3">
    <source>
        <dbReference type="Proteomes" id="UP000195011"/>
    </source>
</evidence>
<dbReference type="AlphaFoldDB" id="A0A251YW93"/>
<evidence type="ECO:0000256" key="1">
    <source>
        <dbReference type="SAM" id="MobiDB-lite"/>
    </source>
</evidence>
<dbReference type="Proteomes" id="UP000195011">
    <property type="component" value="Unassembled WGS sequence"/>
</dbReference>
<sequence length="417" mass="43764">MVAVARDRVEAAELVGVLLRGGAHGVERPGDPRGRPLRRRGRVRDGVLRLVGLARVHRLERGSVERAAAEGRGVGGRGPEPLELVVEPEQGERGAGHVEAGAELADLRIHEHHARLLQQVRDAGVDDEQLLGLHGAEAVEHGHDAGAAHVDPVRDLRGHEQVLHEQLGQAVRGRDVGLVDAGLAVDPEADRHAPLGHREQRLVGARQRAAGEGDAHRAGARVGEAGDALGVVEVVARGGRGARGLEHGEVARDPAALGLLVGGCAEDVVRHDDRAAVDPVAAHPLLRLVEVQHVARVVAVEEERAAALLAGADHGLHLVRRGRREQVAHRGAVGEARADEAAERGVVPGAAADDHGHLGLGGARRAGDAAVHAAHPAAVGADEAVRHVVRELRGVVPQSGHPCSPPRRARERSEEIL</sequence>
<comment type="caution">
    <text evidence="2">The sequence shown here is derived from an EMBL/GenBank/DDBJ whole genome shotgun (WGS) entry which is preliminary data.</text>
</comment>
<feature type="region of interest" description="Disordered" evidence="1">
    <location>
        <begin position="396"/>
        <end position="417"/>
    </location>
</feature>
<dbReference type="EMBL" id="MDJY01000010">
    <property type="protein sequence ID" value="OUE28383.1"/>
    <property type="molecule type" value="Genomic_DNA"/>
</dbReference>
<reference evidence="2 3" key="1">
    <citation type="submission" date="2016-08" db="EMBL/GenBank/DDBJ databases">
        <title>Genome sequence of Clavibacter michiganensis spp strain CFBP8017.</title>
        <authorList>
            <person name="Thapa S.P."/>
            <person name="Coaker G."/>
            <person name="Jacques M.-A."/>
        </authorList>
    </citation>
    <scope>NUCLEOTIDE SEQUENCE [LARGE SCALE GENOMIC DNA]</scope>
    <source>
        <strain evidence="2">CFBP8017</strain>
    </source>
</reference>
<organism evidence="2 3">
    <name type="scientific">Clavibacter michiganensis</name>
    <dbReference type="NCBI Taxonomy" id="28447"/>
    <lineage>
        <taxon>Bacteria</taxon>
        <taxon>Bacillati</taxon>
        <taxon>Actinomycetota</taxon>
        <taxon>Actinomycetes</taxon>
        <taxon>Micrococcales</taxon>
        <taxon>Microbacteriaceae</taxon>
        <taxon>Clavibacter</taxon>
    </lineage>
</organism>
<proteinExistence type="predicted"/>
<gene>
    <name evidence="2" type="ORF">BFL36_01440</name>
</gene>
<evidence type="ECO:0000313" key="2">
    <source>
        <dbReference type="EMBL" id="OUE28383.1"/>
    </source>
</evidence>
<name>A0A251YW93_9MICO</name>
<protein>
    <submittedName>
        <fullName evidence="2">Uncharacterized protein</fullName>
    </submittedName>
</protein>